<dbReference type="Pfam" id="PF01467">
    <property type="entry name" value="CTP_transf_like"/>
    <property type="match status" value="1"/>
</dbReference>
<dbReference type="GO" id="GO:0016740">
    <property type="term" value="F:transferase activity"/>
    <property type="evidence" value="ECO:0007669"/>
    <property type="project" value="UniProtKB-KW"/>
</dbReference>
<reference evidence="3" key="2">
    <citation type="journal article" date="2017" name="Nat. Commun.">
        <title>Single-virus genomics reveals hidden cosmopolitan and abundant viruses.</title>
        <authorList>
            <person name="Martinez-Hernandez F."/>
            <person name="Fornas O."/>
            <person name="Lluesma Gomez M."/>
            <person name="Bolduc B."/>
            <person name="de la Cruz Pena M.J."/>
            <person name="Martinez J.M."/>
            <person name="Anton J."/>
            <person name="Gasol J.M."/>
            <person name="Rosselli R."/>
            <person name="Rodriguez-Valera F."/>
            <person name="Sullivan M.B."/>
            <person name="Acinas S.G."/>
            <person name="Martinez-Garcia M."/>
        </authorList>
    </citation>
    <scope>NUCLEOTIDE SEQUENCE</scope>
</reference>
<dbReference type="InterPro" id="IPR014729">
    <property type="entry name" value="Rossmann-like_a/b/a_fold"/>
</dbReference>
<organism evidence="3">
    <name type="scientific">uncultured virus</name>
    <dbReference type="NCBI Taxonomy" id="340016"/>
    <lineage>
        <taxon>Viruses</taxon>
        <taxon>environmental samples</taxon>
    </lineage>
</organism>
<evidence type="ECO:0000313" key="3">
    <source>
        <dbReference type="EMBL" id="ASF00415.1"/>
    </source>
</evidence>
<feature type="compositionally biased region" description="Basic and acidic residues" evidence="1">
    <location>
        <begin position="351"/>
        <end position="366"/>
    </location>
</feature>
<proteinExistence type="predicted"/>
<feature type="compositionally biased region" description="Basic and acidic residues" evidence="1">
    <location>
        <begin position="374"/>
        <end position="403"/>
    </location>
</feature>
<dbReference type="EMBL" id="KY052833">
    <property type="protein sequence ID" value="ASF00415.1"/>
    <property type="molecule type" value="Genomic_DNA"/>
</dbReference>
<keyword evidence="3" id="KW-0808">Transferase</keyword>
<sequence>MSPDEIQKYGIKNRLPKNVIYKMLEKYHYLKFYKKCQKILDDGKVTPDEIDDLEMHEAKGKSIAFTFGRFNPPTIGHEKLINKVKSVPANDYKIYLSRSEDPKKNPLSPRQKLDVMKKIFPSHARNIEINTTNMILDIATKLYNQGYSEVNMVVGSDRVREFETILNKYNDVKSRHGYYNFTSIKVVSAGERDPDAEGATGMSASKMRAAASKGDLASFKKGLPSNANAEKIFKDVRKGMNLAANYLHMPVVKPIASMEEFEQQQIRDLYIREMIFNINDEVDYVKEDIKGKVVRRSTNYVVLEDNNNNLHKAWIWDCIPIAADREVEVREHDLDVDYGFEAVSEIKEDLDAQPQDRDVKKKDGTQPKKYYKNLSKDTKSKRADFFKKNKDNKEAPGDKDAKTKPSIHTKKYKKMFGEMKKDLQDACWTGYKQVGMKNKGGKQVPNCVPESMSVEDARKVEGFISDSYEIGKDYADHTKRVTPGQSVEVKKIKGFIDRTSSPDEKDIKEWAASEETVYKYRERYKEEWQNKLKEVVAKMIEKL</sequence>
<name>A0A218MMA9_9VIRU</name>
<reference evidence="3" key="1">
    <citation type="submission" date="2016-10" db="EMBL/GenBank/DDBJ databases">
        <authorList>
            <person name="Varghese N."/>
        </authorList>
    </citation>
    <scope>NUCLEOTIDE SEQUENCE</scope>
</reference>
<dbReference type="SUPFAM" id="SSF52374">
    <property type="entry name" value="Nucleotidylyl transferase"/>
    <property type="match status" value="1"/>
</dbReference>
<evidence type="ECO:0000259" key="2">
    <source>
        <dbReference type="Pfam" id="PF01467"/>
    </source>
</evidence>
<accession>A0A218MMA9</accession>
<feature type="region of interest" description="Disordered" evidence="1">
    <location>
        <begin position="351"/>
        <end position="407"/>
    </location>
</feature>
<dbReference type="Gene3D" id="3.40.50.620">
    <property type="entry name" value="HUPs"/>
    <property type="match status" value="1"/>
</dbReference>
<dbReference type="InterPro" id="IPR004821">
    <property type="entry name" value="Cyt_trans-like"/>
</dbReference>
<protein>
    <submittedName>
        <fullName evidence="3">Putative cytitidyltransferase</fullName>
    </submittedName>
</protein>
<feature type="domain" description="Cytidyltransferase-like" evidence="2">
    <location>
        <begin position="66"/>
        <end position="172"/>
    </location>
</feature>
<evidence type="ECO:0000256" key="1">
    <source>
        <dbReference type="SAM" id="MobiDB-lite"/>
    </source>
</evidence>